<dbReference type="InterPro" id="IPR010411">
    <property type="entry name" value="TAC_Gp13-like"/>
</dbReference>
<organism evidence="1 2">
    <name type="scientific">Providencia rettgeri</name>
    <dbReference type="NCBI Taxonomy" id="587"/>
    <lineage>
        <taxon>Bacteria</taxon>
        <taxon>Pseudomonadati</taxon>
        <taxon>Pseudomonadota</taxon>
        <taxon>Gammaproteobacteria</taxon>
        <taxon>Enterobacterales</taxon>
        <taxon>Morganellaceae</taxon>
        <taxon>Providencia</taxon>
    </lineage>
</organism>
<sequence length="126" mass="14137">MAKVKKSNLRNLALTASQLFRTKKVIVPEWDNLEVTIREPSLQARIKCSELVEVKEGEELTSTQKSLRNIEGDVALFINILLEEDGTLVFTEEDIPALLETYGPVHARLLSEAFALTISVLEAEKK</sequence>
<reference evidence="1 2" key="1">
    <citation type="submission" date="2018-06" db="EMBL/GenBank/DDBJ databases">
        <authorList>
            <consortium name="Pathogen Informatics"/>
            <person name="Doyle S."/>
        </authorList>
    </citation>
    <scope>NUCLEOTIDE SEQUENCE [LARGE SCALE GENOMIC DNA]</scope>
    <source>
        <strain evidence="1 2">NCTC11801</strain>
    </source>
</reference>
<evidence type="ECO:0000313" key="1">
    <source>
        <dbReference type="EMBL" id="SUC31076.1"/>
    </source>
</evidence>
<dbReference type="EMBL" id="UGTZ01000001">
    <property type="protein sequence ID" value="SUC31076.1"/>
    <property type="molecule type" value="Genomic_DNA"/>
</dbReference>
<dbReference type="Proteomes" id="UP000254208">
    <property type="component" value="Unassembled WGS sequence"/>
</dbReference>
<name>A0A379FQU6_PRORE</name>
<dbReference type="Pfam" id="PF06222">
    <property type="entry name" value="Phage_TAC_1"/>
    <property type="match status" value="1"/>
</dbReference>
<proteinExistence type="predicted"/>
<dbReference type="RefSeq" id="WP_115167101.1">
    <property type="nucleotide sequence ID" value="NZ_CP077317.1"/>
</dbReference>
<gene>
    <name evidence="1" type="ORF">NCTC11801_02023</name>
</gene>
<dbReference type="Gene3D" id="3.30.2220.20">
    <property type="entry name" value="Phage tail assembly chaperone gp13-like"/>
    <property type="match status" value="1"/>
</dbReference>
<dbReference type="AlphaFoldDB" id="A0A379FQU6"/>
<evidence type="ECO:0000313" key="2">
    <source>
        <dbReference type="Proteomes" id="UP000254208"/>
    </source>
</evidence>
<accession>A0A379FQU6</accession>
<dbReference type="InterPro" id="IPR038556">
    <property type="entry name" value="TAC_Gp13-like_sf"/>
</dbReference>
<dbReference type="GeneID" id="93672947"/>
<protein>
    <submittedName>
        <fullName evidence="1">Phage tail assembly chaperone</fullName>
    </submittedName>
</protein>